<comment type="caution">
    <text evidence="7">The sequence shown here is derived from an EMBL/GenBank/DDBJ whole genome shotgun (WGS) entry which is preliminary data.</text>
</comment>
<dbReference type="AlphaFoldDB" id="A0A329S1H1"/>
<dbReference type="EMBL" id="RCMK01000393">
    <property type="protein sequence ID" value="KAG2931496.1"/>
    <property type="molecule type" value="Genomic_DNA"/>
</dbReference>
<organism evidence="7 8">
    <name type="scientific">Phytophthora cactorum</name>
    <dbReference type="NCBI Taxonomy" id="29920"/>
    <lineage>
        <taxon>Eukaryota</taxon>
        <taxon>Sar</taxon>
        <taxon>Stramenopiles</taxon>
        <taxon>Oomycota</taxon>
        <taxon>Peronosporomycetes</taxon>
        <taxon>Peronosporales</taxon>
        <taxon>Peronosporaceae</taxon>
        <taxon>Phytophthora</taxon>
    </lineage>
</organism>
<evidence type="ECO:0000313" key="2">
    <source>
        <dbReference type="EMBL" id="KAG2882817.1"/>
    </source>
</evidence>
<dbReference type="OrthoDB" id="121853at2759"/>
<dbReference type="Proteomes" id="UP000251314">
    <property type="component" value="Unassembled WGS sequence"/>
</dbReference>
<reference evidence="7 8" key="1">
    <citation type="submission" date="2018-01" db="EMBL/GenBank/DDBJ databases">
        <title>Draft genome of the strawberry crown rot pathogen Phytophthora cactorum.</title>
        <authorList>
            <person name="Armitage A.D."/>
            <person name="Lysoe E."/>
            <person name="Nellist C.F."/>
            <person name="Harrison R.J."/>
            <person name="Brurberg M.B."/>
        </authorList>
    </citation>
    <scope>NUCLEOTIDE SEQUENCE [LARGE SCALE GENOMIC DNA]</scope>
    <source>
        <strain evidence="7 8">10300</strain>
    </source>
</reference>
<gene>
    <name evidence="6" type="ORF">JG687_00014353</name>
    <name evidence="7" type="ORF">PC110_g13921</name>
    <name evidence="1" type="ORF">PC113_g8175</name>
    <name evidence="2" type="ORF">PC115_g21848</name>
    <name evidence="3" type="ORF">PC117_g13440</name>
    <name evidence="4" type="ORF">PC118_g17229</name>
    <name evidence="5" type="ORF">PC129_g21430</name>
</gene>
<dbReference type="Proteomes" id="UP000697107">
    <property type="component" value="Unassembled WGS sequence"/>
</dbReference>
<accession>A0A329S1H1</accession>
<dbReference type="Proteomes" id="UP000735874">
    <property type="component" value="Unassembled WGS sequence"/>
</dbReference>
<reference evidence="1" key="2">
    <citation type="submission" date="2018-10" db="EMBL/GenBank/DDBJ databases">
        <title>Effector identification in a new, highly contiguous assembly of the strawberry crown rot pathogen Phytophthora cactorum.</title>
        <authorList>
            <person name="Armitage A.D."/>
            <person name="Nellist C.F."/>
            <person name="Bates H."/>
            <person name="Vickerstaff R.J."/>
            <person name="Harrison R.J."/>
        </authorList>
    </citation>
    <scope>NUCLEOTIDE SEQUENCE</scope>
    <source>
        <strain evidence="1">15-7</strain>
        <strain evidence="2">4032</strain>
        <strain evidence="3">4040</strain>
        <strain evidence="4">P415</strain>
        <strain evidence="5">P421</strain>
    </source>
</reference>
<name>A0A329S1H1_9STRA</name>
<evidence type="ECO:0000313" key="4">
    <source>
        <dbReference type="EMBL" id="KAG2969813.1"/>
    </source>
</evidence>
<protein>
    <submittedName>
        <fullName evidence="7">Uncharacterized protein</fullName>
    </submittedName>
</protein>
<evidence type="ECO:0000313" key="5">
    <source>
        <dbReference type="EMBL" id="KAG3207532.1"/>
    </source>
</evidence>
<dbReference type="VEuPathDB" id="FungiDB:PC110_g13921"/>
<evidence type="ECO:0000313" key="8">
    <source>
        <dbReference type="Proteomes" id="UP000251314"/>
    </source>
</evidence>
<dbReference type="Proteomes" id="UP000736787">
    <property type="component" value="Unassembled WGS sequence"/>
</dbReference>
<dbReference type="Proteomes" id="UP000774804">
    <property type="component" value="Unassembled WGS sequence"/>
</dbReference>
<evidence type="ECO:0000313" key="7">
    <source>
        <dbReference type="EMBL" id="RAW29716.1"/>
    </source>
</evidence>
<dbReference type="EMBL" id="RCMG01000188">
    <property type="protein sequence ID" value="KAG2860299.1"/>
    <property type="molecule type" value="Genomic_DNA"/>
</dbReference>
<dbReference type="EMBL" id="MJFZ01000411">
    <property type="protein sequence ID" value="RAW29716.1"/>
    <property type="molecule type" value="Genomic_DNA"/>
</dbReference>
<dbReference type="EMBL" id="RCML01000765">
    <property type="protein sequence ID" value="KAG2969813.1"/>
    <property type="molecule type" value="Genomic_DNA"/>
</dbReference>
<dbReference type="Proteomes" id="UP000760860">
    <property type="component" value="Unassembled WGS sequence"/>
</dbReference>
<dbReference type="EMBL" id="JAENGZ010001149">
    <property type="protein sequence ID" value="KAG6950279.1"/>
    <property type="molecule type" value="Genomic_DNA"/>
</dbReference>
<evidence type="ECO:0000313" key="3">
    <source>
        <dbReference type="EMBL" id="KAG2931496.1"/>
    </source>
</evidence>
<proteinExistence type="predicted"/>
<sequence>MNYSFVKKQQVLQATVGMSERAADRAQAFPHWTISDWRKNKEDILAFVGSEKTLSRAPGRPESVPVGIELITYMKDTRQDWFLLTARSMAVFVRESYPEWLQMYVGDKKNASTAYESCSGVLLTAIIAG</sequence>
<dbReference type="EMBL" id="RCMI01001635">
    <property type="protein sequence ID" value="KAG2882817.1"/>
    <property type="molecule type" value="Genomic_DNA"/>
</dbReference>
<keyword evidence="8" id="KW-1185">Reference proteome</keyword>
<dbReference type="Proteomes" id="UP000688947">
    <property type="component" value="Unassembled WGS sequence"/>
</dbReference>
<reference evidence="6" key="3">
    <citation type="submission" date="2021-01" db="EMBL/GenBank/DDBJ databases">
        <title>Phytophthora aleatoria, a newly-described species from Pinus radiata is distinct from Phytophthora cactorum isolates based on comparative genomics.</title>
        <authorList>
            <person name="Mcdougal R."/>
            <person name="Panda P."/>
            <person name="Williams N."/>
            <person name="Studholme D.J."/>
        </authorList>
    </citation>
    <scope>NUCLEOTIDE SEQUENCE</scope>
    <source>
        <strain evidence="6">NZFS 3830</strain>
    </source>
</reference>
<evidence type="ECO:0000313" key="6">
    <source>
        <dbReference type="EMBL" id="KAG6950279.1"/>
    </source>
</evidence>
<evidence type="ECO:0000313" key="1">
    <source>
        <dbReference type="EMBL" id="KAG2860299.1"/>
    </source>
</evidence>
<dbReference type="EMBL" id="RCMV01001715">
    <property type="protein sequence ID" value="KAG3207532.1"/>
    <property type="molecule type" value="Genomic_DNA"/>
</dbReference>